<dbReference type="STRING" id="85558.T45_05624"/>
<gene>
    <name evidence="2" type="ORF">STRTUCAR8_09121</name>
</gene>
<dbReference type="AlphaFoldDB" id="L7ER62"/>
<accession>L7ER62</accession>
<dbReference type="RefSeq" id="WP_006383703.1">
    <property type="nucleotide sequence ID" value="NZ_AEJB01000686.1"/>
</dbReference>
<keyword evidence="3" id="KW-1185">Reference proteome</keyword>
<evidence type="ECO:0000256" key="1">
    <source>
        <dbReference type="SAM" id="MobiDB-lite"/>
    </source>
</evidence>
<feature type="region of interest" description="Disordered" evidence="1">
    <location>
        <begin position="27"/>
        <end position="72"/>
    </location>
</feature>
<dbReference type="EMBL" id="AEJB01000686">
    <property type="protein sequence ID" value="ELP61394.1"/>
    <property type="molecule type" value="Genomic_DNA"/>
</dbReference>
<evidence type="ECO:0000313" key="2">
    <source>
        <dbReference type="EMBL" id="ELP61394.1"/>
    </source>
</evidence>
<organism evidence="2 3">
    <name type="scientific">Streptomyces turgidiscabies (strain Car8)</name>
    <dbReference type="NCBI Taxonomy" id="698760"/>
    <lineage>
        <taxon>Bacteria</taxon>
        <taxon>Bacillati</taxon>
        <taxon>Actinomycetota</taxon>
        <taxon>Actinomycetes</taxon>
        <taxon>Kitasatosporales</taxon>
        <taxon>Streptomycetaceae</taxon>
        <taxon>Streptomyces</taxon>
    </lineage>
</organism>
<proteinExistence type="predicted"/>
<dbReference type="GeneID" id="97398697"/>
<comment type="caution">
    <text evidence="2">The sequence shown here is derived from an EMBL/GenBank/DDBJ whole genome shotgun (WGS) entry which is preliminary data.</text>
</comment>
<evidence type="ECO:0000313" key="3">
    <source>
        <dbReference type="Proteomes" id="UP000010931"/>
    </source>
</evidence>
<dbReference type="Proteomes" id="UP000010931">
    <property type="component" value="Unassembled WGS sequence"/>
</dbReference>
<sequence>MSAEAIGWGLACAHRLFQVRFRRTGGRLDPVIMGDPTRRAQTVAPVGAPHGPRSPGQGGGRHPTGGHDLRTS</sequence>
<reference evidence="2 3" key="1">
    <citation type="journal article" date="2011" name="Plasmid">
        <title>Streptomyces turgidiscabies Car8 contains a modular pathogenicity island that shares virulence genes with other actinobacterial plant pathogens.</title>
        <authorList>
            <person name="Huguet-Tapia J.C."/>
            <person name="Badger J.H."/>
            <person name="Loria R."/>
            <person name="Pettis G.S."/>
        </authorList>
    </citation>
    <scope>NUCLEOTIDE SEQUENCE [LARGE SCALE GENOMIC DNA]</scope>
    <source>
        <strain evidence="2 3">Car8</strain>
    </source>
</reference>
<protein>
    <submittedName>
        <fullName evidence="2">Uncharacterized protein</fullName>
    </submittedName>
</protein>
<name>L7ER62_STRT8</name>